<evidence type="ECO:0000259" key="1">
    <source>
        <dbReference type="PROSITE" id="PS51269"/>
    </source>
</evidence>
<reference evidence="2" key="1">
    <citation type="submission" date="2021-02" db="EMBL/GenBank/DDBJ databases">
        <authorList>
            <person name="Nowell W R."/>
        </authorList>
    </citation>
    <scope>NUCLEOTIDE SEQUENCE</scope>
</reference>
<dbReference type="InterPro" id="IPR037354">
    <property type="entry name" value="Commd2"/>
</dbReference>
<protein>
    <recommendedName>
        <fullName evidence="1">COMM domain-containing protein</fullName>
    </recommendedName>
</protein>
<proteinExistence type="predicted"/>
<evidence type="ECO:0000313" key="2">
    <source>
        <dbReference type="EMBL" id="CAF1426867.1"/>
    </source>
</evidence>
<gene>
    <name evidence="2" type="ORF">GPM918_LOCUS33867</name>
    <name evidence="3" type="ORF">SRO942_LOCUS34560</name>
</gene>
<evidence type="ECO:0000313" key="3">
    <source>
        <dbReference type="EMBL" id="CAF4307069.1"/>
    </source>
</evidence>
<dbReference type="EMBL" id="CAJNOQ010018363">
    <property type="protein sequence ID" value="CAF1426867.1"/>
    <property type="molecule type" value="Genomic_DNA"/>
</dbReference>
<dbReference type="OrthoDB" id="10257479at2759"/>
<dbReference type="Proteomes" id="UP000663829">
    <property type="component" value="Unassembled WGS sequence"/>
</dbReference>
<dbReference type="EMBL" id="CAJOBC010083794">
    <property type="protein sequence ID" value="CAF4307069.1"/>
    <property type="molecule type" value="Genomic_DNA"/>
</dbReference>
<dbReference type="PROSITE" id="PS51269">
    <property type="entry name" value="COMM"/>
    <property type="match status" value="1"/>
</dbReference>
<dbReference type="PANTHER" id="PTHR15857">
    <property type="entry name" value="COMM DOMAIN CONTAINING PROTEIN 2"/>
    <property type="match status" value="1"/>
</dbReference>
<dbReference type="PANTHER" id="PTHR15857:SF0">
    <property type="entry name" value="COMM DOMAIN-CONTAINING PROTEIN 2"/>
    <property type="match status" value="1"/>
</dbReference>
<dbReference type="AlphaFoldDB" id="A0A815NA85"/>
<dbReference type="Proteomes" id="UP000681722">
    <property type="component" value="Unassembled WGS sequence"/>
</dbReference>
<dbReference type="Pfam" id="PF07258">
    <property type="entry name" value="COMM_domain"/>
    <property type="match status" value="1"/>
</dbReference>
<dbReference type="InterPro" id="IPR017920">
    <property type="entry name" value="COMM"/>
</dbReference>
<comment type="caution">
    <text evidence="2">The sequence shown here is derived from an EMBL/GenBank/DDBJ whole genome shotgun (WGS) entry which is preliminary data.</text>
</comment>
<dbReference type="Pfam" id="PF21672">
    <property type="entry name" value="COMM_HN"/>
    <property type="match status" value="1"/>
</dbReference>
<feature type="domain" description="COMM" evidence="1">
    <location>
        <begin position="126"/>
        <end position="195"/>
    </location>
</feature>
<name>A0A815NA85_9BILA</name>
<sequence length="204" mass="23618">MSSSLLLVDDDRKSQLGLLNTIDESVAVEFCRVTIGFLANGINSKLITNAANRLQLDQDLVRNTIENLMWLYTECAKSKISVESLEESLKLFGFNDVIRQTIVECYTTQSSQLQSALIDLSLSLPKYKDLHWRFDVQIYSRNIRHRQVEPYFILKLSITDVYGKDHCHLLQCDPLTLLHIVEQLENAINNLRSNHCRRIMQTFR</sequence>
<keyword evidence="4" id="KW-1185">Reference proteome</keyword>
<evidence type="ECO:0000313" key="4">
    <source>
        <dbReference type="Proteomes" id="UP000663829"/>
    </source>
</evidence>
<organism evidence="2 4">
    <name type="scientific">Didymodactylos carnosus</name>
    <dbReference type="NCBI Taxonomy" id="1234261"/>
    <lineage>
        <taxon>Eukaryota</taxon>
        <taxon>Metazoa</taxon>
        <taxon>Spiralia</taxon>
        <taxon>Gnathifera</taxon>
        <taxon>Rotifera</taxon>
        <taxon>Eurotatoria</taxon>
        <taxon>Bdelloidea</taxon>
        <taxon>Philodinida</taxon>
        <taxon>Philodinidae</taxon>
        <taxon>Didymodactylos</taxon>
    </lineage>
</organism>
<accession>A0A815NA85</accession>